<organism evidence="1 2">
    <name type="scientific">Brachionus plicatilis</name>
    <name type="common">Marine rotifer</name>
    <name type="synonym">Brachionus muelleri</name>
    <dbReference type="NCBI Taxonomy" id="10195"/>
    <lineage>
        <taxon>Eukaryota</taxon>
        <taxon>Metazoa</taxon>
        <taxon>Spiralia</taxon>
        <taxon>Gnathifera</taxon>
        <taxon>Rotifera</taxon>
        <taxon>Eurotatoria</taxon>
        <taxon>Monogononta</taxon>
        <taxon>Pseudotrocha</taxon>
        <taxon>Ploima</taxon>
        <taxon>Brachionidae</taxon>
        <taxon>Brachionus</taxon>
    </lineage>
</organism>
<reference evidence="1 2" key="1">
    <citation type="journal article" date="2018" name="Sci. Rep.">
        <title>Genomic signatures of local adaptation to the degree of environmental predictability in rotifers.</title>
        <authorList>
            <person name="Franch-Gras L."/>
            <person name="Hahn C."/>
            <person name="Garcia-Roger E.M."/>
            <person name="Carmona M.J."/>
            <person name="Serra M."/>
            <person name="Gomez A."/>
        </authorList>
    </citation>
    <scope>NUCLEOTIDE SEQUENCE [LARGE SCALE GENOMIC DNA]</scope>
    <source>
        <strain evidence="1">HYR1</strain>
    </source>
</reference>
<accession>A0A3M7RV04</accession>
<evidence type="ECO:0000313" key="1">
    <source>
        <dbReference type="EMBL" id="RNA27299.1"/>
    </source>
</evidence>
<dbReference type="EMBL" id="REGN01002563">
    <property type="protein sequence ID" value="RNA27299.1"/>
    <property type="molecule type" value="Genomic_DNA"/>
</dbReference>
<evidence type="ECO:0000313" key="2">
    <source>
        <dbReference type="Proteomes" id="UP000276133"/>
    </source>
</evidence>
<dbReference type="Proteomes" id="UP000276133">
    <property type="component" value="Unassembled WGS sequence"/>
</dbReference>
<protein>
    <submittedName>
        <fullName evidence="1">Uncharacterized protein</fullName>
    </submittedName>
</protein>
<keyword evidence="2" id="KW-1185">Reference proteome</keyword>
<dbReference type="AlphaFoldDB" id="A0A3M7RV04"/>
<gene>
    <name evidence="1" type="ORF">BpHYR1_034288</name>
</gene>
<sequence length="83" mass="9960">MINYLENNIFFGKLFEILINNKENNQMKLIMISFYIEAIDVLKHGVHSLRHFKYPKILIPKSYVNYFNPNIASCCNIFRFKQL</sequence>
<proteinExistence type="predicted"/>
<name>A0A3M7RV04_BRAPC</name>
<comment type="caution">
    <text evidence="1">The sequence shown here is derived from an EMBL/GenBank/DDBJ whole genome shotgun (WGS) entry which is preliminary data.</text>
</comment>